<dbReference type="EMBL" id="WVTA01000002">
    <property type="protein sequence ID" value="KAK3216305.1"/>
    <property type="molecule type" value="Genomic_DNA"/>
</dbReference>
<organism evidence="2 3">
    <name type="scientific">Pseudopithomyces chartarum</name>
    <dbReference type="NCBI Taxonomy" id="1892770"/>
    <lineage>
        <taxon>Eukaryota</taxon>
        <taxon>Fungi</taxon>
        <taxon>Dikarya</taxon>
        <taxon>Ascomycota</taxon>
        <taxon>Pezizomycotina</taxon>
        <taxon>Dothideomycetes</taxon>
        <taxon>Pleosporomycetidae</taxon>
        <taxon>Pleosporales</taxon>
        <taxon>Massarineae</taxon>
        <taxon>Didymosphaeriaceae</taxon>
        <taxon>Pseudopithomyces</taxon>
    </lineage>
</organism>
<reference evidence="2 3" key="1">
    <citation type="submission" date="2021-02" db="EMBL/GenBank/DDBJ databases">
        <title>Genome assembly of Pseudopithomyces chartarum.</title>
        <authorList>
            <person name="Jauregui R."/>
            <person name="Singh J."/>
            <person name="Voisey C."/>
        </authorList>
    </citation>
    <scope>NUCLEOTIDE SEQUENCE [LARGE SCALE GENOMIC DNA]</scope>
    <source>
        <strain evidence="2 3">AGR01</strain>
    </source>
</reference>
<gene>
    <name evidence="2" type="ORF">GRF29_8g2895438</name>
</gene>
<dbReference type="AlphaFoldDB" id="A0AAN6RK90"/>
<comment type="caution">
    <text evidence="2">The sequence shown here is derived from an EMBL/GenBank/DDBJ whole genome shotgun (WGS) entry which is preliminary data.</text>
</comment>
<evidence type="ECO:0000256" key="1">
    <source>
        <dbReference type="SAM" id="MobiDB-lite"/>
    </source>
</evidence>
<evidence type="ECO:0000313" key="2">
    <source>
        <dbReference type="EMBL" id="KAK3216305.1"/>
    </source>
</evidence>
<proteinExistence type="predicted"/>
<dbReference type="Proteomes" id="UP001280581">
    <property type="component" value="Unassembled WGS sequence"/>
</dbReference>
<name>A0AAN6RK90_9PLEO</name>
<feature type="region of interest" description="Disordered" evidence="1">
    <location>
        <begin position="292"/>
        <end position="313"/>
    </location>
</feature>
<accession>A0AAN6RK90</accession>
<keyword evidence="3" id="KW-1185">Reference proteome</keyword>
<protein>
    <submittedName>
        <fullName evidence="2">Uncharacterized protein</fullName>
    </submittedName>
</protein>
<sequence>MQGGYDEYTEEEIRSVRDCVGDRLLTALDPLVRPADIEASENKLAKLRSLFLLLLGTIVGMRYTCSDVFDQTVKQWTEQESKQEALLRLICHYLIYIGRATSLIDSSSEEKTLLEKWRSQWNKPAAFTWNCQDGLQMHYRIEPPANWIVSSSEDESLNSINVDLSEFDDIAMFTEDGDLVKCASCGTLWTDLDEAGHCLICQSPEYQDEGFTQLISFEGDFDFSTDSMIFADTQSTIDVFGQSFEAGNIMEETSSGKFHGTGRELLAPISKGFTFEQNMESASSFTNFMTEIPEKPDHKTTNAISKKRLRPGH</sequence>
<evidence type="ECO:0000313" key="3">
    <source>
        <dbReference type="Proteomes" id="UP001280581"/>
    </source>
</evidence>